<comment type="caution">
    <text evidence="1">The sequence shown here is derived from an EMBL/GenBank/DDBJ whole genome shotgun (WGS) entry which is preliminary data.</text>
</comment>
<dbReference type="Proteomes" id="UP000625711">
    <property type="component" value="Unassembled WGS sequence"/>
</dbReference>
<protein>
    <submittedName>
        <fullName evidence="1">Uncharacterized protein</fullName>
    </submittedName>
</protein>
<proteinExistence type="predicted"/>
<reference evidence="1" key="1">
    <citation type="submission" date="2020-08" db="EMBL/GenBank/DDBJ databases">
        <title>Genome sequencing and assembly of the red palm weevil Rhynchophorus ferrugineus.</title>
        <authorList>
            <person name="Dias G.B."/>
            <person name="Bergman C.M."/>
            <person name="Manee M."/>
        </authorList>
    </citation>
    <scope>NUCLEOTIDE SEQUENCE</scope>
    <source>
        <strain evidence="1">AA-2017</strain>
        <tissue evidence="1">Whole larva</tissue>
    </source>
</reference>
<evidence type="ECO:0000313" key="2">
    <source>
        <dbReference type="Proteomes" id="UP000625711"/>
    </source>
</evidence>
<evidence type="ECO:0000313" key="1">
    <source>
        <dbReference type="EMBL" id="KAF7284536.1"/>
    </source>
</evidence>
<dbReference type="EMBL" id="JAACXV010000077">
    <property type="protein sequence ID" value="KAF7284536.1"/>
    <property type="molecule type" value="Genomic_DNA"/>
</dbReference>
<dbReference type="AlphaFoldDB" id="A0A834MJB5"/>
<gene>
    <name evidence="1" type="ORF">GWI33_022122</name>
</gene>
<name>A0A834MJB5_RHYFE</name>
<keyword evidence="2" id="KW-1185">Reference proteome</keyword>
<sequence length="73" mass="8183">MARVRGVKHLDRNDVFVMRLDCGAKGEISGGCRREPVGRWTRYRSRSALLSIKTLTESRGLSWPALAAARIPE</sequence>
<organism evidence="1 2">
    <name type="scientific">Rhynchophorus ferrugineus</name>
    <name type="common">Red palm weevil</name>
    <name type="synonym">Curculio ferrugineus</name>
    <dbReference type="NCBI Taxonomy" id="354439"/>
    <lineage>
        <taxon>Eukaryota</taxon>
        <taxon>Metazoa</taxon>
        <taxon>Ecdysozoa</taxon>
        <taxon>Arthropoda</taxon>
        <taxon>Hexapoda</taxon>
        <taxon>Insecta</taxon>
        <taxon>Pterygota</taxon>
        <taxon>Neoptera</taxon>
        <taxon>Endopterygota</taxon>
        <taxon>Coleoptera</taxon>
        <taxon>Polyphaga</taxon>
        <taxon>Cucujiformia</taxon>
        <taxon>Curculionidae</taxon>
        <taxon>Dryophthorinae</taxon>
        <taxon>Rhynchophorus</taxon>
    </lineage>
</organism>
<accession>A0A834MJB5</accession>